<dbReference type="HOGENOM" id="CLU_023630_0_0_1"/>
<dbReference type="PANTHER" id="PTHR11010:SF117">
    <property type="entry name" value="SERINE PROTEASE 16"/>
    <property type="match status" value="1"/>
</dbReference>
<evidence type="ECO:0000256" key="4">
    <source>
        <dbReference type="ARBA" id="ARBA00022801"/>
    </source>
</evidence>
<dbReference type="AlphaFoldDB" id="C5P0L1"/>
<evidence type="ECO:0000256" key="6">
    <source>
        <dbReference type="SAM" id="SignalP"/>
    </source>
</evidence>
<dbReference type="KEGG" id="cpw:9696858"/>
<dbReference type="OrthoDB" id="1735038at2759"/>
<feature type="signal peptide" evidence="6">
    <location>
        <begin position="1"/>
        <end position="18"/>
    </location>
</feature>
<evidence type="ECO:0000256" key="2">
    <source>
        <dbReference type="ARBA" id="ARBA00022670"/>
    </source>
</evidence>
<dbReference type="FunFam" id="3.40.50.1820:FF:000251">
    <property type="entry name" value="Extracelular serine carboxypeptidase, putative"/>
    <property type="match status" value="1"/>
</dbReference>
<keyword evidence="2" id="KW-0645">Protease</keyword>
<dbReference type="GO" id="GO:0070008">
    <property type="term" value="F:serine-type exopeptidase activity"/>
    <property type="evidence" value="ECO:0007669"/>
    <property type="project" value="InterPro"/>
</dbReference>
<protein>
    <submittedName>
        <fullName evidence="7">Serine carboxypeptidase S28 family protein</fullName>
    </submittedName>
</protein>
<organism evidence="7 8">
    <name type="scientific">Coccidioides posadasii (strain C735)</name>
    <name type="common">Valley fever fungus</name>
    <dbReference type="NCBI Taxonomy" id="222929"/>
    <lineage>
        <taxon>Eukaryota</taxon>
        <taxon>Fungi</taxon>
        <taxon>Dikarya</taxon>
        <taxon>Ascomycota</taxon>
        <taxon>Pezizomycotina</taxon>
        <taxon>Eurotiomycetes</taxon>
        <taxon>Eurotiomycetidae</taxon>
        <taxon>Onygenales</taxon>
        <taxon>Onygenaceae</taxon>
        <taxon>Coccidioides</taxon>
    </lineage>
</organism>
<dbReference type="ESTHER" id="cocps-e9dfh7">
    <property type="family name" value="Prolylcarboxypeptidase"/>
</dbReference>
<dbReference type="PANTHER" id="PTHR11010">
    <property type="entry name" value="PROTEASE S28 PRO-X CARBOXYPEPTIDASE-RELATED"/>
    <property type="match status" value="1"/>
</dbReference>
<dbReference type="Gene3D" id="3.40.50.1820">
    <property type="entry name" value="alpha/beta hydrolase"/>
    <property type="match status" value="2"/>
</dbReference>
<dbReference type="Pfam" id="PF05577">
    <property type="entry name" value="Peptidase_S28"/>
    <property type="match status" value="1"/>
</dbReference>
<evidence type="ECO:0000313" key="7">
    <source>
        <dbReference type="EMBL" id="EER29219.1"/>
    </source>
</evidence>
<keyword evidence="3 6" id="KW-0732">Signal</keyword>
<dbReference type="VEuPathDB" id="FungiDB:CPC735_069010"/>
<dbReference type="InterPro" id="IPR008758">
    <property type="entry name" value="Peptidase_S28"/>
</dbReference>
<dbReference type="Proteomes" id="UP000009084">
    <property type="component" value="Unassembled WGS sequence"/>
</dbReference>
<dbReference type="GO" id="GO:0004180">
    <property type="term" value="F:carboxypeptidase activity"/>
    <property type="evidence" value="ECO:0007669"/>
    <property type="project" value="UniProtKB-KW"/>
</dbReference>
<dbReference type="EMBL" id="ACFW01000009">
    <property type="protein sequence ID" value="EER29219.1"/>
    <property type="molecule type" value="Genomic_DNA"/>
</dbReference>
<dbReference type="GO" id="GO:0006508">
    <property type="term" value="P:proteolysis"/>
    <property type="evidence" value="ECO:0007669"/>
    <property type="project" value="UniProtKB-KW"/>
</dbReference>
<comment type="similarity">
    <text evidence="1">Belongs to the peptidase S28 family.</text>
</comment>
<accession>C5P0L1</accession>
<proteinExistence type="inferred from homology"/>
<evidence type="ECO:0000313" key="8">
    <source>
        <dbReference type="Proteomes" id="UP000009084"/>
    </source>
</evidence>
<evidence type="ECO:0000256" key="1">
    <source>
        <dbReference type="ARBA" id="ARBA00011079"/>
    </source>
</evidence>
<feature type="chain" id="PRO_5002953632" evidence="6">
    <location>
        <begin position="19"/>
        <end position="543"/>
    </location>
</feature>
<sequence>MVFKIGACLLLWASAVHARAPVIPIGEFTPRVKAPSALAGDDLTSLYPSHTISIPIDHFHTDDRYAPHSNGTFELRYWFDASHYKDGGPVIVLHGGETDGEGRLPFLQKGILGQLAQATNGVGVVLEHRYYGTSIPTEDFSTKNLRFLTTEQAMADSAYFAKNVVFEGLEDKDLTAPNTPYILYGGSYAGAQVAFLRVEYPDIFWGAISSSGVTKAIWHYWQYYEPTRKHAPQHCVKQTQTFVDLVDNIALRGKDPKVTQQLKEFFGLGELTHNDDFANVLAFGISGWQGTNWDPDISRPTFAKYCDTITTDRLLQPVSEEQKELATSLIKAGKYGRHGKKLKNRLLNYAAWVNTTYAAPCLRRGSTLDTCFGTHDPEFYKRDDTTQEWRLWYYQVCTEWGFLQTGSGVPKFIKPLVSRMIDLEYTTIMCREAYGLHGEADVSRVNKWGAFDIEYPRLAIVDGEADPWVEATPHATFARPRRSTVDKPFILIPDAVHHWDENGVFPNQTTPDFPPDRIKKVQAQEIAFVKKWLKDWEREHNRD</sequence>
<gene>
    <name evidence="7" type="ORF">CPC735_069010</name>
</gene>
<reference evidence="7 8" key="1">
    <citation type="journal article" date="2009" name="Genome Res.">
        <title>Comparative genomic analyses of the human fungal pathogens Coccidioides and their relatives.</title>
        <authorList>
            <person name="Sharpton T.J."/>
            <person name="Stajich J.E."/>
            <person name="Rounsley S.D."/>
            <person name="Gardner M.J."/>
            <person name="Wortman J.R."/>
            <person name="Jordar V.S."/>
            <person name="Maiti R."/>
            <person name="Kodira C.D."/>
            <person name="Neafsey D.E."/>
            <person name="Zeng Q."/>
            <person name="Hung C.-Y."/>
            <person name="McMahan C."/>
            <person name="Muszewska A."/>
            <person name="Grynberg M."/>
            <person name="Mandel M.A."/>
            <person name="Kellner E.M."/>
            <person name="Barker B.M."/>
            <person name="Galgiani J.N."/>
            <person name="Orbach M.J."/>
            <person name="Kirkland T.N."/>
            <person name="Cole G.T."/>
            <person name="Henn M.R."/>
            <person name="Birren B.W."/>
            <person name="Taylor J.W."/>
        </authorList>
    </citation>
    <scope>NUCLEOTIDE SEQUENCE [LARGE SCALE GENOMIC DNA]</scope>
    <source>
        <strain evidence="8">C735</strain>
    </source>
</reference>
<comment type="caution">
    <text evidence="7">The sequence shown here is derived from an EMBL/GenBank/DDBJ whole genome shotgun (WGS) entry which is preliminary data.</text>
</comment>
<dbReference type="MEROPS" id="S28.004"/>
<evidence type="ECO:0000256" key="3">
    <source>
        <dbReference type="ARBA" id="ARBA00022729"/>
    </source>
</evidence>
<keyword evidence="5" id="KW-0325">Glycoprotein</keyword>
<keyword evidence="7" id="KW-0121">Carboxypeptidase</keyword>
<dbReference type="InterPro" id="IPR029058">
    <property type="entry name" value="AB_hydrolase_fold"/>
</dbReference>
<keyword evidence="4" id="KW-0378">Hydrolase</keyword>
<name>C5P0L1_COCP7</name>
<dbReference type="SUPFAM" id="SSF53474">
    <property type="entry name" value="alpha/beta-Hydrolases"/>
    <property type="match status" value="1"/>
</dbReference>
<dbReference type="RefSeq" id="XP_003071364.1">
    <property type="nucleotide sequence ID" value="XM_003071318.1"/>
</dbReference>
<dbReference type="GO" id="GO:0008239">
    <property type="term" value="F:dipeptidyl-peptidase activity"/>
    <property type="evidence" value="ECO:0007669"/>
    <property type="project" value="TreeGrafter"/>
</dbReference>
<evidence type="ECO:0000256" key="5">
    <source>
        <dbReference type="ARBA" id="ARBA00023180"/>
    </source>
</evidence>